<comment type="caution">
    <text evidence="2">The sequence shown here is derived from an EMBL/GenBank/DDBJ whole genome shotgun (WGS) entry which is preliminary data.</text>
</comment>
<evidence type="ECO:0000313" key="3">
    <source>
        <dbReference type="Proteomes" id="UP000054815"/>
    </source>
</evidence>
<feature type="chain" id="PRO_5006873049" evidence="1">
    <location>
        <begin position="20"/>
        <end position="128"/>
    </location>
</feature>
<evidence type="ECO:0000256" key="1">
    <source>
        <dbReference type="SAM" id="SignalP"/>
    </source>
</evidence>
<organism evidence="2 3">
    <name type="scientific">Trichinella pseudospiralis</name>
    <name type="common">Parasitic roundworm</name>
    <dbReference type="NCBI Taxonomy" id="6337"/>
    <lineage>
        <taxon>Eukaryota</taxon>
        <taxon>Metazoa</taxon>
        <taxon>Ecdysozoa</taxon>
        <taxon>Nematoda</taxon>
        <taxon>Enoplea</taxon>
        <taxon>Dorylaimia</taxon>
        <taxon>Trichinellida</taxon>
        <taxon>Trichinellidae</taxon>
        <taxon>Trichinella</taxon>
    </lineage>
</organism>
<sequence>MLLVVRLLCIDCLCTYVNKGGFLITVDSDYAEVFYLTVELLLVQHRPYNRCHSELIARCQQNVQQKVAAALLGPHCNDSLALANDWFAYLALGGYARRRRWAFVRARVCLMTSSKERANSPVEYSASV</sequence>
<dbReference type="Proteomes" id="UP000054815">
    <property type="component" value="Unassembled WGS sequence"/>
</dbReference>
<feature type="signal peptide" evidence="1">
    <location>
        <begin position="1"/>
        <end position="19"/>
    </location>
</feature>
<dbReference type="EMBL" id="JYDU01000070">
    <property type="protein sequence ID" value="KRX94557.1"/>
    <property type="molecule type" value="Genomic_DNA"/>
</dbReference>
<name>A0A0V0Y2W4_TRIPS</name>
<dbReference type="AlphaFoldDB" id="A0A0V0Y2W4"/>
<evidence type="ECO:0000313" key="2">
    <source>
        <dbReference type="EMBL" id="KRX94557.1"/>
    </source>
</evidence>
<gene>
    <name evidence="2" type="ORF">T4E_8199</name>
</gene>
<reference evidence="2 3" key="1">
    <citation type="submission" date="2015-01" db="EMBL/GenBank/DDBJ databases">
        <title>Evolution of Trichinella species and genotypes.</title>
        <authorList>
            <person name="Korhonen P.K."/>
            <person name="Edoardo P."/>
            <person name="Giuseppe L.R."/>
            <person name="Gasser R.B."/>
        </authorList>
    </citation>
    <scope>NUCLEOTIDE SEQUENCE [LARGE SCALE GENOMIC DNA]</scope>
    <source>
        <strain evidence="2">ISS141</strain>
    </source>
</reference>
<keyword evidence="1" id="KW-0732">Signal</keyword>
<accession>A0A0V0Y2W4</accession>
<protein>
    <submittedName>
        <fullName evidence="2">Uncharacterized protein</fullName>
    </submittedName>
</protein>
<proteinExistence type="predicted"/>